<organism evidence="2 3">
    <name type="scientific">Marseilla massiliensis</name>
    <dbReference type="NCBI Taxonomy" id="1841864"/>
    <lineage>
        <taxon>Bacteria</taxon>
        <taxon>Pseudomonadati</taxon>
        <taxon>Bacteroidota</taxon>
        <taxon>Bacteroidia</taxon>
        <taxon>Bacteroidales</taxon>
        <taxon>Prevotellaceae</taxon>
        <taxon>Marseilla</taxon>
    </lineage>
</organism>
<evidence type="ECO:0000313" key="3">
    <source>
        <dbReference type="Proteomes" id="UP000764045"/>
    </source>
</evidence>
<dbReference type="RefSeq" id="WP_205106703.1">
    <property type="nucleotide sequence ID" value="NZ_JACJJL010000001.1"/>
</dbReference>
<reference evidence="2 3" key="1">
    <citation type="journal article" date="2021" name="Sci. Rep.">
        <title>The distribution of antibiotic resistance genes in chicken gut microbiota commensals.</title>
        <authorList>
            <person name="Juricova H."/>
            <person name="Matiasovicova J."/>
            <person name="Kubasova T."/>
            <person name="Cejkova D."/>
            <person name="Rychlik I."/>
        </authorList>
    </citation>
    <scope>NUCLEOTIDE SEQUENCE [LARGE SCALE GENOMIC DNA]</scope>
    <source>
        <strain evidence="2 3">An819</strain>
    </source>
</reference>
<sequence>MNELFSKRMGINILAQQIKIRYEAPLELRNYLLLLMEQYFGLKIIRKIVCFATKESPDPNNWNENEFMRSEVQSVIESCHWSRVYDIVELFYQNLDLNCQKSFSQEVNDYFSEKGIGWKLENGKITIRCEDSFETVLKEVEIELDEKELSTSCNEIKEAIKDLSRRPKAEITGAIQHSIAALECVCRVVSGDEKDTLGTLISKHPNIVPSPLNEAIKKIWGFSSEQGRHLREGCEPSFEEAELMVHLSASLCTYLSKKHIR</sequence>
<proteinExistence type="predicted"/>
<protein>
    <recommendedName>
        <fullName evidence="1">HEPN AbiJ-N-terminal domain-containing protein</fullName>
    </recommendedName>
</protein>
<evidence type="ECO:0000313" key="2">
    <source>
        <dbReference type="EMBL" id="MBM6660180.1"/>
    </source>
</evidence>
<accession>A0A938WIN7</accession>
<dbReference type="InterPro" id="IPR049503">
    <property type="entry name" value="AbiJ_NTD4"/>
</dbReference>
<comment type="caution">
    <text evidence="2">The sequence shown here is derived from an EMBL/GenBank/DDBJ whole genome shotgun (WGS) entry which is preliminary data.</text>
</comment>
<evidence type="ECO:0000259" key="1">
    <source>
        <dbReference type="Pfam" id="PF18863"/>
    </source>
</evidence>
<gene>
    <name evidence="2" type="ORF">H6B30_00170</name>
</gene>
<dbReference type="Proteomes" id="UP000764045">
    <property type="component" value="Unassembled WGS sequence"/>
</dbReference>
<dbReference type="AlphaFoldDB" id="A0A938WIN7"/>
<keyword evidence="3" id="KW-1185">Reference proteome</keyword>
<name>A0A938WIN7_9BACT</name>
<feature type="domain" description="HEPN AbiJ-N-terminal" evidence="1">
    <location>
        <begin position="3"/>
        <end position="133"/>
    </location>
</feature>
<dbReference type="Pfam" id="PF18863">
    <property type="entry name" value="AbiJ_NTD4"/>
    <property type="match status" value="1"/>
</dbReference>
<dbReference type="EMBL" id="JACJJL010000001">
    <property type="protein sequence ID" value="MBM6660180.1"/>
    <property type="molecule type" value="Genomic_DNA"/>
</dbReference>